<evidence type="ECO:0000256" key="1">
    <source>
        <dbReference type="SAM" id="MobiDB-lite"/>
    </source>
</evidence>
<dbReference type="EMBL" id="CAXLJM020000022">
    <property type="protein sequence ID" value="CAL8088260.1"/>
    <property type="molecule type" value="Genomic_DNA"/>
</dbReference>
<keyword evidence="3" id="KW-1185">Reference proteome</keyword>
<feature type="compositionally biased region" description="Polar residues" evidence="1">
    <location>
        <begin position="1"/>
        <end position="18"/>
    </location>
</feature>
<evidence type="ECO:0000313" key="3">
    <source>
        <dbReference type="Proteomes" id="UP001642540"/>
    </source>
</evidence>
<reference evidence="2 3" key="1">
    <citation type="submission" date="2024-08" db="EMBL/GenBank/DDBJ databases">
        <authorList>
            <person name="Cucini C."/>
            <person name="Frati F."/>
        </authorList>
    </citation>
    <scope>NUCLEOTIDE SEQUENCE [LARGE SCALE GENOMIC DNA]</scope>
</reference>
<protein>
    <submittedName>
        <fullName evidence="2">Uncharacterized protein</fullName>
    </submittedName>
</protein>
<dbReference type="Proteomes" id="UP001642540">
    <property type="component" value="Unassembled WGS sequence"/>
</dbReference>
<organism evidence="2 3">
    <name type="scientific">Orchesella dallaii</name>
    <dbReference type="NCBI Taxonomy" id="48710"/>
    <lineage>
        <taxon>Eukaryota</taxon>
        <taxon>Metazoa</taxon>
        <taxon>Ecdysozoa</taxon>
        <taxon>Arthropoda</taxon>
        <taxon>Hexapoda</taxon>
        <taxon>Collembola</taxon>
        <taxon>Entomobryomorpha</taxon>
        <taxon>Entomobryoidea</taxon>
        <taxon>Orchesellidae</taxon>
        <taxon>Orchesellinae</taxon>
        <taxon>Orchesella</taxon>
    </lineage>
</organism>
<feature type="compositionally biased region" description="Acidic residues" evidence="1">
    <location>
        <begin position="29"/>
        <end position="63"/>
    </location>
</feature>
<accession>A0ABP1Q3V5</accession>
<comment type="caution">
    <text evidence="2">The sequence shown here is derived from an EMBL/GenBank/DDBJ whole genome shotgun (WGS) entry which is preliminary data.</text>
</comment>
<sequence>MASSIGRNSTLKISSRQGTDVGVKYEEKDNQEDEVEEQEESTDEDDEEQETRYADEEDQEDDSVELKMKPAKPKPKPIDSAPAPIEVPEEKEDIFFTQYGGDIEYFFPLLSFGIPFDGEITLLGFHGFRGLFPY</sequence>
<feature type="region of interest" description="Disordered" evidence="1">
    <location>
        <begin position="1"/>
        <end position="85"/>
    </location>
</feature>
<evidence type="ECO:0000313" key="2">
    <source>
        <dbReference type="EMBL" id="CAL8088260.1"/>
    </source>
</evidence>
<proteinExistence type="predicted"/>
<gene>
    <name evidence="2" type="ORF">ODALV1_LOCUS6999</name>
</gene>
<name>A0ABP1Q3V5_9HEXA</name>